<dbReference type="Proteomes" id="UP000887578">
    <property type="component" value="Unplaced"/>
</dbReference>
<sequence length="428" mass="48988">MDDHTKALKECLADIETDLTAQLKIMEESLMSTDFNCCRALYDHQIETMDEMYSGMKKFLSDAVQRKDLDGGGNEDENYPSDEKEEIDPADFPPPVLSMDPRHIGKSILQHEDNPEKNEDEIFRVRFDKVVRKRLFKAPAEEYEYPEIYRLSEKLAFHKALKARNIDIDDLWESEGLLRAEGFALLAGADLSDDETEAENQVTDETMEADEASEEKVEERPPSPKTDDTRELEVMIEKLKQDYQISKKKYEEYKEMLDKNEESAPDPEAVELLKVEVKKQKLMLKTAIQRRNELRNWSEKDLKQRRKDKLARKLLESHKKPKRIETEKPIDYMSSSSSDSSAPGSVKSNASFLNSDSSELSPISEVSKSSSDDEKQDSGEQQIGSHESITEREGDFSMPEDESSLQQPPSSTTKESGNEEEDVEMGET</sequence>
<evidence type="ECO:0000256" key="1">
    <source>
        <dbReference type="SAM" id="MobiDB-lite"/>
    </source>
</evidence>
<proteinExistence type="predicted"/>
<dbReference type="WBParaSite" id="PDA_v2.g791.t1">
    <property type="protein sequence ID" value="PDA_v2.g791.t1"/>
    <property type="gene ID" value="PDA_v2.g791"/>
</dbReference>
<feature type="region of interest" description="Disordered" evidence="1">
    <location>
        <begin position="295"/>
        <end position="428"/>
    </location>
</feature>
<evidence type="ECO:0000313" key="3">
    <source>
        <dbReference type="WBParaSite" id="PDA_v2.g791.t1"/>
    </source>
</evidence>
<reference evidence="3" key="1">
    <citation type="submission" date="2022-11" db="UniProtKB">
        <authorList>
            <consortium name="WormBaseParasite"/>
        </authorList>
    </citation>
    <scope>IDENTIFICATION</scope>
</reference>
<dbReference type="AlphaFoldDB" id="A0A914QUS2"/>
<feature type="region of interest" description="Disordered" evidence="1">
    <location>
        <begin position="67"/>
        <end position="96"/>
    </location>
</feature>
<name>A0A914QUS2_9BILA</name>
<accession>A0A914QUS2</accession>
<feature type="compositionally biased region" description="Low complexity" evidence="1">
    <location>
        <begin position="334"/>
        <end position="348"/>
    </location>
</feature>
<protein>
    <submittedName>
        <fullName evidence="3">Uncharacterized protein</fullName>
    </submittedName>
</protein>
<feature type="region of interest" description="Disordered" evidence="1">
    <location>
        <begin position="191"/>
        <end position="228"/>
    </location>
</feature>
<feature type="compositionally biased region" description="Basic and acidic residues" evidence="1">
    <location>
        <begin position="214"/>
        <end position="228"/>
    </location>
</feature>
<feature type="compositionally biased region" description="Basic and acidic residues" evidence="1">
    <location>
        <begin position="311"/>
        <end position="330"/>
    </location>
</feature>
<feature type="compositionally biased region" description="Low complexity" evidence="1">
    <location>
        <begin position="355"/>
        <end position="369"/>
    </location>
</feature>
<organism evidence="2 3">
    <name type="scientific">Panagrolaimus davidi</name>
    <dbReference type="NCBI Taxonomy" id="227884"/>
    <lineage>
        <taxon>Eukaryota</taxon>
        <taxon>Metazoa</taxon>
        <taxon>Ecdysozoa</taxon>
        <taxon>Nematoda</taxon>
        <taxon>Chromadorea</taxon>
        <taxon>Rhabditida</taxon>
        <taxon>Tylenchina</taxon>
        <taxon>Panagrolaimomorpha</taxon>
        <taxon>Panagrolaimoidea</taxon>
        <taxon>Panagrolaimidae</taxon>
        <taxon>Panagrolaimus</taxon>
    </lineage>
</organism>
<feature type="compositionally biased region" description="Acidic residues" evidence="1">
    <location>
        <begin position="73"/>
        <end position="89"/>
    </location>
</feature>
<feature type="compositionally biased region" description="Acidic residues" evidence="1">
    <location>
        <begin position="418"/>
        <end position="428"/>
    </location>
</feature>
<keyword evidence="2" id="KW-1185">Reference proteome</keyword>
<evidence type="ECO:0000313" key="2">
    <source>
        <dbReference type="Proteomes" id="UP000887578"/>
    </source>
</evidence>
<feature type="compositionally biased region" description="Polar residues" evidence="1">
    <location>
        <begin position="404"/>
        <end position="415"/>
    </location>
</feature>